<proteinExistence type="predicted"/>
<dbReference type="EMBL" id="SMCN01000010">
    <property type="protein sequence ID" value="TCV83167.1"/>
    <property type="molecule type" value="Genomic_DNA"/>
</dbReference>
<feature type="transmembrane region" description="Helical" evidence="1">
    <location>
        <begin position="243"/>
        <end position="262"/>
    </location>
</feature>
<accession>A0ABY2CL82</accession>
<name>A0ABY2CL82_METMH</name>
<keyword evidence="1" id="KW-0472">Membrane</keyword>
<reference evidence="2 3" key="1">
    <citation type="submission" date="2019-03" db="EMBL/GenBank/DDBJ databases">
        <title>Systems level insights into methane cycling in arid and semi-arid ecosystems.</title>
        <authorList>
            <person name="Kalyuzhnaya M."/>
        </authorList>
    </citation>
    <scope>NUCLEOTIDE SEQUENCE [LARGE SCALE GENOMIC DNA]</scope>
    <source>
        <strain evidence="2 3">S-1</strain>
    </source>
</reference>
<dbReference type="NCBIfam" id="TIGR00056">
    <property type="entry name" value="MlaE family lipid ABC transporter permease subunit"/>
    <property type="match status" value="1"/>
</dbReference>
<dbReference type="PANTHER" id="PTHR30188:SF3">
    <property type="entry name" value="ABC TRANSPORTER PERMEASE"/>
    <property type="match status" value="1"/>
</dbReference>
<keyword evidence="1" id="KW-0812">Transmembrane</keyword>
<feature type="transmembrane region" description="Helical" evidence="1">
    <location>
        <begin position="202"/>
        <end position="231"/>
    </location>
</feature>
<dbReference type="Proteomes" id="UP000295649">
    <property type="component" value="Unassembled WGS sequence"/>
</dbReference>
<dbReference type="PANTHER" id="PTHR30188">
    <property type="entry name" value="ABC TRANSPORTER PERMEASE PROTEIN-RELATED"/>
    <property type="match status" value="1"/>
</dbReference>
<feature type="transmembrane region" description="Helical" evidence="1">
    <location>
        <begin position="377"/>
        <end position="400"/>
    </location>
</feature>
<organism evidence="2 3">
    <name type="scientific">Methylomonas methanica</name>
    <dbReference type="NCBI Taxonomy" id="421"/>
    <lineage>
        <taxon>Bacteria</taxon>
        <taxon>Pseudomonadati</taxon>
        <taxon>Pseudomonadota</taxon>
        <taxon>Gammaproteobacteria</taxon>
        <taxon>Methylococcales</taxon>
        <taxon>Methylococcaceae</taxon>
        <taxon>Methylomonas</taxon>
    </lineage>
</organism>
<dbReference type="Pfam" id="PF02405">
    <property type="entry name" value="MlaE"/>
    <property type="match status" value="1"/>
</dbReference>
<gene>
    <name evidence="2" type="ORF">EDE11_110126</name>
</gene>
<feature type="transmembrane region" description="Helical" evidence="1">
    <location>
        <begin position="162"/>
        <end position="181"/>
    </location>
</feature>
<evidence type="ECO:0000313" key="3">
    <source>
        <dbReference type="Proteomes" id="UP000295649"/>
    </source>
</evidence>
<dbReference type="InterPro" id="IPR030802">
    <property type="entry name" value="Permease_MalE"/>
</dbReference>
<sequence>MRRRSAHTCGYVLSVQTWMKTSKVLTSAANSEPTCAISAIRQSKLLEIALSGDWVLDARLPPLEPVLTQIETKTVEKIIVSTKALGRWDSMLVTELIKLIDYASQKGVAVDKSTLPASIQGLLTLVSAVPERVDAHRDQTRTSWSQALTVSTGKAVQHGKEMLIFVGEMIISTFATLRGQAHFRRQDLWLYIQECGPSALPIVTLISLLVGLILAFVGAVQLSLFGAQIYIANLVSLGMTREMGGLMTAIIMSGRTGAAYAAQIGTMHVNSEIDALKTMNLDPMAFLVLPRMLALIIIMPLLCLYADLMGIIGGGFVTVNFFDVSLTEYLDRTASAVKMKDFIIGFVKCSVFGILIALSGCMRGMQCGRSASAVGDAGTSAVVTAIVFIVVADSVMTVICNRLGI</sequence>
<protein>
    <submittedName>
        <fullName evidence="2">Phospholipid/cholesterol/gamma-HCH transport system permease protein</fullName>
    </submittedName>
</protein>
<evidence type="ECO:0000256" key="1">
    <source>
        <dbReference type="SAM" id="Phobius"/>
    </source>
</evidence>
<dbReference type="InterPro" id="IPR003453">
    <property type="entry name" value="ABC_MlaE_roteobac"/>
</dbReference>
<keyword evidence="3" id="KW-1185">Reference proteome</keyword>
<feature type="transmembrane region" description="Helical" evidence="1">
    <location>
        <begin position="283"/>
        <end position="302"/>
    </location>
</feature>
<evidence type="ECO:0000313" key="2">
    <source>
        <dbReference type="EMBL" id="TCV83167.1"/>
    </source>
</evidence>
<comment type="caution">
    <text evidence="2">The sequence shown here is derived from an EMBL/GenBank/DDBJ whole genome shotgun (WGS) entry which is preliminary data.</text>
</comment>
<feature type="transmembrane region" description="Helical" evidence="1">
    <location>
        <begin position="342"/>
        <end position="365"/>
    </location>
</feature>
<keyword evidence="1" id="KW-1133">Transmembrane helix</keyword>